<proteinExistence type="predicted"/>
<dbReference type="Proteomes" id="UP000683925">
    <property type="component" value="Unassembled WGS sequence"/>
</dbReference>
<dbReference type="AlphaFoldDB" id="A0A8S1UXH2"/>
<keyword evidence="2" id="KW-1185">Reference proteome</keyword>
<sequence>MFWGVKLQNGQIKTIKANLIITNLCGLGTVRLNNIMIATLTAKQPQLLVDYKVNGEFTLQSEGGDVDVCGYYADKDSLDEQDLQQLSIKAQSMQSEEQLDAIFKEQLRNIQKMLKK</sequence>
<dbReference type="OrthoDB" id="289163at2759"/>
<evidence type="ECO:0000313" key="2">
    <source>
        <dbReference type="Proteomes" id="UP000683925"/>
    </source>
</evidence>
<name>A0A8S1UXH2_PAROT</name>
<accession>A0A8S1UXH2</accession>
<evidence type="ECO:0000313" key="1">
    <source>
        <dbReference type="EMBL" id="CAD8169818.1"/>
    </source>
</evidence>
<organism evidence="1 2">
    <name type="scientific">Paramecium octaurelia</name>
    <dbReference type="NCBI Taxonomy" id="43137"/>
    <lineage>
        <taxon>Eukaryota</taxon>
        <taxon>Sar</taxon>
        <taxon>Alveolata</taxon>
        <taxon>Ciliophora</taxon>
        <taxon>Intramacronucleata</taxon>
        <taxon>Oligohymenophorea</taxon>
        <taxon>Peniculida</taxon>
        <taxon>Parameciidae</taxon>
        <taxon>Paramecium</taxon>
    </lineage>
</organism>
<dbReference type="EMBL" id="CAJJDP010000054">
    <property type="protein sequence ID" value="CAD8169818.1"/>
    <property type="molecule type" value="Genomic_DNA"/>
</dbReference>
<protein>
    <submittedName>
        <fullName evidence="1">Uncharacterized protein</fullName>
    </submittedName>
</protein>
<gene>
    <name evidence="1" type="ORF">POCTA_138.1.T0540141</name>
</gene>
<dbReference type="OMA" id="CGYYADK"/>
<reference evidence="1" key="1">
    <citation type="submission" date="2021-01" db="EMBL/GenBank/DDBJ databases">
        <authorList>
            <consortium name="Genoscope - CEA"/>
            <person name="William W."/>
        </authorList>
    </citation>
    <scope>NUCLEOTIDE SEQUENCE</scope>
</reference>
<comment type="caution">
    <text evidence="1">The sequence shown here is derived from an EMBL/GenBank/DDBJ whole genome shotgun (WGS) entry which is preliminary data.</text>
</comment>